<reference evidence="2 3" key="1">
    <citation type="submission" date="2015-02" db="EMBL/GenBank/DDBJ databases">
        <title>Whole genome sequencing of multiple isolates of three species of pepper and tomato-infecting xanthomonads reveals genetic diversity in field strains and pinpoints effectors responsible for host specificity.</title>
        <authorList>
            <person name="Schwartz A."/>
            <person name="Dahlbeck D."/>
            <person name="Staskawicz B."/>
            <person name="Bart R."/>
            <person name="Potnis N."/>
            <person name="Minsavage G."/>
            <person name="Timilsina S."/>
            <person name="Goss E."/>
            <person name="Jones J."/>
            <person name="Vallad G."/>
            <person name="Barak J."/>
            <person name="Miller S."/>
            <person name="Ritchie D."/>
            <person name="Martins J.Jr."/>
            <person name="Patane J.S."/>
            <person name="Setubal J.C."/>
        </authorList>
    </citation>
    <scope>NUCLEOTIDE SEQUENCE [LARGE SCALE GENOMIC DNA]</scope>
    <source>
        <strain evidence="2 3">Xp3-15</strain>
    </source>
</reference>
<evidence type="ECO:0000313" key="3">
    <source>
        <dbReference type="Proteomes" id="UP000035369"/>
    </source>
</evidence>
<evidence type="ECO:0000256" key="1">
    <source>
        <dbReference type="SAM" id="MobiDB-lite"/>
    </source>
</evidence>
<keyword evidence="3" id="KW-1185">Reference proteome</keyword>
<protein>
    <submittedName>
        <fullName evidence="2">Uncharacterized protein</fullName>
    </submittedName>
</protein>
<feature type="compositionally biased region" description="Polar residues" evidence="1">
    <location>
        <begin position="70"/>
        <end position="83"/>
    </location>
</feature>
<organism evidence="2 3">
    <name type="scientific">Xanthomonas perforans</name>
    <dbReference type="NCBI Taxonomy" id="442694"/>
    <lineage>
        <taxon>Bacteria</taxon>
        <taxon>Pseudomonadati</taxon>
        <taxon>Pseudomonadota</taxon>
        <taxon>Gammaproteobacteria</taxon>
        <taxon>Lysobacterales</taxon>
        <taxon>Lysobacteraceae</taxon>
        <taxon>Xanthomonas</taxon>
    </lineage>
</organism>
<proteinExistence type="predicted"/>
<evidence type="ECO:0000313" key="2">
    <source>
        <dbReference type="EMBL" id="KLC04983.1"/>
    </source>
</evidence>
<feature type="region of interest" description="Disordered" evidence="1">
    <location>
        <begin position="62"/>
        <end position="83"/>
    </location>
</feature>
<name>A0ABR5ERC5_XANPE</name>
<comment type="caution">
    <text evidence="2">The sequence shown here is derived from an EMBL/GenBank/DDBJ whole genome shotgun (WGS) entry which is preliminary data.</text>
</comment>
<accession>A0ABR5ERC5</accession>
<dbReference type="Proteomes" id="UP000035369">
    <property type="component" value="Unassembled WGS sequence"/>
</dbReference>
<dbReference type="EMBL" id="JZUY01000041">
    <property type="protein sequence ID" value="KLC04983.1"/>
    <property type="molecule type" value="Genomic_DNA"/>
</dbReference>
<gene>
    <name evidence="2" type="ORF">XP315_11495</name>
</gene>
<sequence length="83" mass="8956">MNDLGKAALQIDVAKGGMARCTESRVVLNPAVRFAADGSPVRHLRLATQHALDSTRKCAGLSLHGETSRRTNNMPIKSAQQCR</sequence>